<organism evidence="9 10">
    <name type="scientific">Allorhizobium taibaishanense</name>
    <dbReference type="NCBI Taxonomy" id="887144"/>
    <lineage>
        <taxon>Bacteria</taxon>
        <taxon>Pseudomonadati</taxon>
        <taxon>Pseudomonadota</taxon>
        <taxon>Alphaproteobacteria</taxon>
        <taxon>Hyphomicrobiales</taxon>
        <taxon>Rhizobiaceae</taxon>
        <taxon>Rhizobium/Agrobacterium group</taxon>
        <taxon>Allorhizobium</taxon>
    </lineage>
</organism>
<dbReference type="PANTHER" id="PTHR40074">
    <property type="entry name" value="O-ACETYLTRANSFERASE WECH"/>
    <property type="match status" value="1"/>
</dbReference>
<feature type="domain" description="Acyltransferase 3" evidence="8">
    <location>
        <begin position="10"/>
        <end position="328"/>
    </location>
</feature>
<dbReference type="Proteomes" id="UP000544107">
    <property type="component" value="Unassembled WGS sequence"/>
</dbReference>
<feature type="transmembrane region" description="Helical" evidence="7">
    <location>
        <begin position="91"/>
        <end position="113"/>
    </location>
</feature>
<evidence type="ECO:0000256" key="4">
    <source>
        <dbReference type="ARBA" id="ARBA00022692"/>
    </source>
</evidence>
<gene>
    <name evidence="9" type="ORF">GGQ71_004889</name>
</gene>
<evidence type="ECO:0000256" key="3">
    <source>
        <dbReference type="ARBA" id="ARBA00022475"/>
    </source>
</evidence>
<proteinExistence type="inferred from homology"/>
<dbReference type="GO" id="GO:0016413">
    <property type="term" value="F:O-acetyltransferase activity"/>
    <property type="evidence" value="ECO:0007669"/>
    <property type="project" value="TreeGrafter"/>
</dbReference>
<feature type="transmembrane region" description="Helical" evidence="7">
    <location>
        <begin position="171"/>
        <end position="189"/>
    </location>
</feature>
<keyword evidence="5 7" id="KW-1133">Transmembrane helix</keyword>
<evidence type="ECO:0000256" key="5">
    <source>
        <dbReference type="ARBA" id="ARBA00022989"/>
    </source>
</evidence>
<accession>A0A7W6HTN9</accession>
<feature type="transmembrane region" description="Helical" evidence="7">
    <location>
        <begin position="279"/>
        <end position="304"/>
    </location>
</feature>
<feature type="transmembrane region" description="Helical" evidence="7">
    <location>
        <begin position="247"/>
        <end position="267"/>
    </location>
</feature>
<feature type="transmembrane region" description="Helical" evidence="7">
    <location>
        <begin position="49"/>
        <end position="71"/>
    </location>
</feature>
<evidence type="ECO:0000256" key="2">
    <source>
        <dbReference type="ARBA" id="ARBA00007400"/>
    </source>
</evidence>
<dbReference type="EMBL" id="JACIED010000010">
    <property type="protein sequence ID" value="MBB4010587.1"/>
    <property type="molecule type" value="Genomic_DNA"/>
</dbReference>
<comment type="subcellular location">
    <subcellularLocation>
        <location evidence="1">Cell membrane</location>
        <topology evidence="1">Multi-pass membrane protein</topology>
    </subcellularLocation>
</comment>
<reference evidence="9 10" key="1">
    <citation type="submission" date="2020-08" db="EMBL/GenBank/DDBJ databases">
        <title>Genomic Encyclopedia of Type Strains, Phase IV (KMG-IV): sequencing the most valuable type-strain genomes for metagenomic binning, comparative biology and taxonomic classification.</title>
        <authorList>
            <person name="Goeker M."/>
        </authorList>
    </citation>
    <scope>NUCLEOTIDE SEQUENCE [LARGE SCALE GENOMIC DNA]</scope>
    <source>
        <strain evidence="9 10">DSM 100021</strain>
    </source>
</reference>
<evidence type="ECO:0000313" key="10">
    <source>
        <dbReference type="Proteomes" id="UP000544107"/>
    </source>
</evidence>
<dbReference type="GO" id="GO:0005886">
    <property type="term" value="C:plasma membrane"/>
    <property type="evidence" value="ECO:0007669"/>
    <property type="project" value="UniProtKB-SubCell"/>
</dbReference>
<keyword evidence="4 7" id="KW-0812">Transmembrane</keyword>
<protein>
    <submittedName>
        <fullName evidence="9">Succinoglycan biosynthesis protein ExoH</fullName>
    </submittedName>
</protein>
<feature type="transmembrane region" description="Helical" evidence="7">
    <location>
        <begin position="219"/>
        <end position="241"/>
    </location>
</feature>
<feature type="transmembrane region" description="Helical" evidence="7">
    <location>
        <begin position="316"/>
        <end position="337"/>
    </location>
</feature>
<dbReference type="PANTHER" id="PTHR40074:SF2">
    <property type="entry name" value="O-ACETYLTRANSFERASE WECH"/>
    <property type="match status" value="1"/>
</dbReference>
<evidence type="ECO:0000313" key="9">
    <source>
        <dbReference type="EMBL" id="MBB4010587.1"/>
    </source>
</evidence>
<evidence type="ECO:0000256" key="6">
    <source>
        <dbReference type="ARBA" id="ARBA00023136"/>
    </source>
</evidence>
<sequence>MKIDQDLSARINMARLMLIVGIVFVHVPFDPQSDAYIGQFGAFDWVRAFLGDMLFRIGVPCLSAISGMLLFRKGLDGLDYTKVLRSKAKSILVPFLLWNGVVFLFVLVTQSAGLGDGYFPSVLESTWREVVTLALATEDWPINLPLYFLRDVLLCILLSPLIGLLVKRYPVITIATLLAYVVLPMPNLIFLKKSVVLGFSTGAALAIHNADIRKLDRFAMPIVAAVLMAALAVFVCLFMTGPDDHPLWLDIAYGMITVIGGLGAWELTRLLRDTRLGRALITAPGGLSFWIFCAHYPILMTGWMIWQKFDIGPYPIFYIVALPITFFLLLFSHGLAIRWTPRFYGLMTGQRSTGRTHKLTATGRTFAFSKGD</sequence>
<dbReference type="RefSeq" id="WP_208610928.1">
    <property type="nucleotide sequence ID" value="NZ_JACIED010000010.1"/>
</dbReference>
<evidence type="ECO:0000259" key="8">
    <source>
        <dbReference type="Pfam" id="PF01757"/>
    </source>
</evidence>
<feature type="transmembrane region" description="Helical" evidence="7">
    <location>
        <begin position="12"/>
        <end position="29"/>
    </location>
</feature>
<dbReference type="GO" id="GO:0009246">
    <property type="term" value="P:enterobacterial common antigen biosynthetic process"/>
    <property type="evidence" value="ECO:0007669"/>
    <property type="project" value="TreeGrafter"/>
</dbReference>
<keyword evidence="6 7" id="KW-0472">Membrane</keyword>
<dbReference type="AlphaFoldDB" id="A0A7W6HTN9"/>
<dbReference type="Pfam" id="PF01757">
    <property type="entry name" value="Acyl_transf_3"/>
    <property type="match status" value="1"/>
</dbReference>
<name>A0A7W6HTN9_9HYPH</name>
<comment type="caution">
    <text evidence="9">The sequence shown here is derived from an EMBL/GenBank/DDBJ whole genome shotgun (WGS) entry which is preliminary data.</text>
</comment>
<dbReference type="InterPro" id="IPR002656">
    <property type="entry name" value="Acyl_transf_3_dom"/>
</dbReference>
<evidence type="ECO:0000256" key="7">
    <source>
        <dbReference type="SAM" id="Phobius"/>
    </source>
</evidence>
<comment type="similarity">
    <text evidence="2">Belongs to the acyltransferase 3 family.</text>
</comment>
<keyword evidence="3" id="KW-1003">Cell membrane</keyword>
<evidence type="ECO:0000256" key="1">
    <source>
        <dbReference type="ARBA" id="ARBA00004651"/>
    </source>
</evidence>